<feature type="domain" description="Peptidase A2" evidence="2">
    <location>
        <begin position="68"/>
        <end position="146"/>
    </location>
</feature>
<keyword evidence="1" id="KW-0378">Hydrolase</keyword>
<dbReference type="Pfam" id="PF13650">
    <property type="entry name" value="Asp_protease_2"/>
    <property type="match status" value="1"/>
</dbReference>
<dbReference type="RefSeq" id="WP_344709383.1">
    <property type="nucleotide sequence ID" value="NZ_BAAAZD010000001.1"/>
</dbReference>
<dbReference type="InterPro" id="IPR001995">
    <property type="entry name" value="Peptidase_A2_cat"/>
</dbReference>
<dbReference type="PROSITE" id="PS50175">
    <property type="entry name" value="ASP_PROT_RETROV"/>
    <property type="match status" value="1"/>
</dbReference>
<dbReference type="InterPro" id="IPR021109">
    <property type="entry name" value="Peptidase_aspartic_dom_sf"/>
</dbReference>
<dbReference type="Pfam" id="PF13975">
    <property type="entry name" value="gag-asp_proteas"/>
    <property type="match status" value="1"/>
</dbReference>
<evidence type="ECO:0000313" key="4">
    <source>
        <dbReference type="Proteomes" id="UP001501310"/>
    </source>
</evidence>
<dbReference type="SUPFAM" id="SSF50630">
    <property type="entry name" value="Acid proteases"/>
    <property type="match status" value="2"/>
</dbReference>
<keyword evidence="4" id="KW-1185">Reference proteome</keyword>
<dbReference type="EMBL" id="BAAAZD010000001">
    <property type="protein sequence ID" value="GAA4003078.1"/>
    <property type="molecule type" value="Genomic_DNA"/>
</dbReference>
<evidence type="ECO:0000313" key="3">
    <source>
        <dbReference type="EMBL" id="GAA4003078.1"/>
    </source>
</evidence>
<proteinExistence type="predicted"/>
<gene>
    <name evidence="3" type="ORF">GCM10022211_13210</name>
</gene>
<dbReference type="PROSITE" id="PS00141">
    <property type="entry name" value="ASP_PROTEASE"/>
    <property type="match status" value="1"/>
</dbReference>
<comment type="caution">
    <text evidence="3">The sequence shown here is derived from an EMBL/GenBank/DDBJ whole genome shotgun (WGS) entry which is preliminary data.</text>
</comment>
<dbReference type="Proteomes" id="UP001501310">
    <property type="component" value="Unassembled WGS sequence"/>
</dbReference>
<dbReference type="InterPro" id="IPR034122">
    <property type="entry name" value="Retropepsin-like_bacterial"/>
</dbReference>
<organism evidence="3 4">
    <name type="scientific">Sphingomonas humi</name>
    <dbReference type="NCBI Taxonomy" id="335630"/>
    <lineage>
        <taxon>Bacteria</taxon>
        <taxon>Pseudomonadati</taxon>
        <taxon>Pseudomonadota</taxon>
        <taxon>Alphaproteobacteria</taxon>
        <taxon>Sphingomonadales</taxon>
        <taxon>Sphingomonadaceae</taxon>
        <taxon>Sphingomonas</taxon>
    </lineage>
</organism>
<evidence type="ECO:0000259" key="2">
    <source>
        <dbReference type="PROSITE" id="PS50175"/>
    </source>
</evidence>
<protein>
    <submittedName>
        <fullName evidence="3">Retropepsin-like aspartic protease</fullName>
    </submittedName>
</protein>
<evidence type="ECO:0000256" key="1">
    <source>
        <dbReference type="ARBA" id="ARBA00022801"/>
    </source>
</evidence>
<dbReference type="CDD" id="cd05483">
    <property type="entry name" value="retropepsin_like_bacteria"/>
    <property type="match status" value="1"/>
</dbReference>
<name>A0ABP7RW47_9SPHN</name>
<dbReference type="InterPro" id="IPR001969">
    <property type="entry name" value="Aspartic_peptidase_AS"/>
</dbReference>
<sequence>MILALTAAVLGMTQAAPQPVAGGPAVTRLEATSAPARDGTAEDEKLPLTALPDLRMTVGVAVGSQGPFRFLVDTAADRSAVSRQMAAKLRLPPGRETVLHSVTGATRVTTATIRGMQVATRTLPDVDAPLLDAAHVGADGILGTDVLRSAMVRFDFRDKLLSITPSGRDRPRARDADAIVVEARRREGRLIVTEAQLDGQRLTVVLDTGSEVSVGNEALRRALERRGLLRNERPVTLGSVTGSTLPASFMIAGHLDVGGVTLTGLGIAFAEAHTFKAMRIDDRPALLLGMNALQAFDSLTIDMAAKKLRFVMPSASAGQLAENNRKPTGG</sequence>
<dbReference type="Gene3D" id="2.40.70.10">
    <property type="entry name" value="Acid Proteases"/>
    <property type="match status" value="2"/>
</dbReference>
<accession>A0ABP7RW47</accession>
<reference evidence="4" key="1">
    <citation type="journal article" date="2019" name="Int. J. Syst. Evol. Microbiol.">
        <title>The Global Catalogue of Microorganisms (GCM) 10K type strain sequencing project: providing services to taxonomists for standard genome sequencing and annotation.</title>
        <authorList>
            <consortium name="The Broad Institute Genomics Platform"/>
            <consortium name="The Broad Institute Genome Sequencing Center for Infectious Disease"/>
            <person name="Wu L."/>
            <person name="Ma J."/>
        </authorList>
    </citation>
    <scope>NUCLEOTIDE SEQUENCE [LARGE SCALE GENOMIC DNA]</scope>
    <source>
        <strain evidence="4">JCM 16603</strain>
    </source>
</reference>